<reference evidence="1 2" key="1">
    <citation type="journal article" date="2016" name="Nat. Commun.">
        <title>Extremotolerant tardigrade genome and improved radiotolerance of human cultured cells by tardigrade-unique protein.</title>
        <authorList>
            <person name="Hashimoto T."/>
            <person name="Horikawa D.D."/>
            <person name="Saito Y."/>
            <person name="Kuwahara H."/>
            <person name="Kozuka-Hata H."/>
            <person name="Shin-I T."/>
            <person name="Minakuchi Y."/>
            <person name="Ohishi K."/>
            <person name="Motoyama A."/>
            <person name="Aizu T."/>
            <person name="Enomoto A."/>
            <person name="Kondo K."/>
            <person name="Tanaka S."/>
            <person name="Hara Y."/>
            <person name="Koshikawa S."/>
            <person name="Sagara H."/>
            <person name="Miura T."/>
            <person name="Yokobori S."/>
            <person name="Miyagawa K."/>
            <person name="Suzuki Y."/>
            <person name="Kubo T."/>
            <person name="Oyama M."/>
            <person name="Kohara Y."/>
            <person name="Fujiyama A."/>
            <person name="Arakawa K."/>
            <person name="Katayama T."/>
            <person name="Toyoda A."/>
            <person name="Kunieda T."/>
        </authorList>
    </citation>
    <scope>NUCLEOTIDE SEQUENCE [LARGE SCALE GENOMIC DNA]</scope>
    <source>
        <strain evidence="1 2">YOKOZUNA-1</strain>
    </source>
</reference>
<dbReference type="Pfam" id="PF14539">
    <property type="entry name" value="DUF4442"/>
    <property type="match status" value="1"/>
</dbReference>
<sequence length="168" mass="19577">MGIPKALLKSPVFWTRIFPLWPPYLGAGIKMTRMTPDWRNVDIEMPMYFWNKNYVGTHYGGSMFSMTDPWYMIMIMNNLGKDYIVWDKAGSIRFKNPGRGTLRAQFRLTQEQIDEVRNMADRGERTEPTFSVQILDESGLLIAETEKTISIRRKDLVKAKQTQENSTN</sequence>
<dbReference type="AlphaFoldDB" id="A0A1D1VM39"/>
<dbReference type="OrthoDB" id="41610at2759"/>
<evidence type="ECO:0000313" key="2">
    <source>
        <dbReference type="Proteomes" id="UP000186922"/>
    </source>
</evidence>
<proteinExistence type="predicted"/>
<dbReference type="SUPFAM" id="SSF54637">
    <property type="entry name" value="Thioesterase/thiol ester dehydrase-isomerase"/>
    <property type="match status" value="1"/>
</dbReference>
<organism evidence="1 2">
    <name type="scientific">Ramazzottius varieornatus</name>
    <name type="common">Water bear</name>
    <name type="synonym">Tardigrade</name>
    <dbReference type="NCBI Taxonomy" id="947166"/>
    <lineage>
        <taxon>Eukaryota</taxon>
        <taxon>Metazoa</taxon>
        <taxon>Ecdysozoa</taxon>
        <taxon>Tardigrada</taxon>
        <taxon>Eutardigrada</taxon>
        <taxon>Parachela</taxon>
        <taxon>Hypsibioidea</taxon>
        <taxon>Ramazzottiidae</taxon>
        <taxon>Ramazzottius</taxon>
    </lineage>
</organism>
<accession>A0A1D1VM39</accession>
<protein>
    <recommendedName>
        <fullName evidence="3">DUF4442 domain-containing protein</fullName>
    </recommendedName>
</protein>
<name>A0A1D1VM39_RAMVA</name>
<dbReference type="Gene3D" id="3.10.129.10">
    <property type="entry name" value="Hotdog Thioesterase"/>
    <property type="match status" value="1"/>
</dbReference>
<dbReference type="InterPro" id="IPR029069">
    <property type="entry name" value="HotDog_dom_sf"/>
</dbReference>
<dbReference type="InterPro" id="IPR027961">
    <property type="entry name" value="DUF4442"/>
</dbReference>
<gene>
    <name evidence="1" type="primary">RvY_13216-1</name>
    <name evidence="1" type="synonym">RvY_13216.1</name>
    <name evidence="1" type="ORF">RvY_13216</name>
</gene>
<keyword evidence="2" id="KW-1185">Reference proteome</keyword>
<evidence type="ECO:0008006" key="3">
    <source>
        <dbReference type="Google" id="ProtNLM"/>
    </source>
</evidence>
<evidence type="ECO:0000313" key="1">
    <source>
        <dbReference type="EMBL" id="GAV02680.1"/>
    </source>
</evidence>
<dbReference type="Proteomes" id="UP000186922">
    <property type="component" value="Unassembled WGS sequence"/>
</dbReference>
<dbReference type="EMBL" id="BDGG01000008">
    <property type="protein sequence ID" value="GAV02680.1"/>
    <property type="molecule type" value="Genomic_DNA"/>
</dbReference>
<comment type="caution">
    <text evidence="1">The sequence shown here is derived from an EMBL/GenBank/DDBJ whole genome shotgun (WGS) entry which is preliminary data.</text>
</comment>